<feature type="coiled-coil region" evidence="2">
    <location>
        <begin position="16"/>
        <end position="78"/>
    </location>
</feature>
<feature type="region of interest" description="Disordered" evidence="3">
    <location>
        <begin position="1338"/>
        <end position="1433"/>
    </location>
</feature>
<dbReference type="SUPFAM" id="SSF57997">
    <property type="entry name" value="Tropomyosin"/>
    <property type="match status" value="1"/>
</dbReference>
<feature type="compositionally biased region" description="Polar residues" evidence="3">
    <location>
        <begin position="1391"/>
        <end position="1403"/>
    </location>
</feature>
<dbReference type="PANTHER" id="PTHR37813:SF1">
    <property type="entry name" value="FELS-2 PROPHAGE PROTEIN"/>
    <property type="match status" value="1"/>
</dbReference>
<organism evidence="5 6">
    <name type="scientific">Aerococcus viridans</name>
    <dbReference type="NCBI Taxonomy" id="1377"/>
    <lineage>
        <taxon>Bacteria</taxon>
        <taxon>Bacillati</taxon>
        <taxon>Bacillota</taxon>
        <taxon>Bacilli</taxon>
        <taxon>Lactobacillales</taxon>
        <taxon>Aerococcaceae</taxon>
        <taxon>Aerococcus</taxon>
    </lineage>
</organism>
<feature type="compositionally biased region" description="Low complexity" evidence="3">
    <location>
        <begin position="1372"/>
        <end position="1390"/>
    </location>
</feature>
<reference evidence="6" key="1">
    <citation type="submission" date="2017-12" db="EMBL/GenBank/DDBJ databases">
        <title>FDA dAtabase for Regulatory Grade micrObial Sequences (FDA-ARGOS): Supporting development and validation of Infectious Disease Dx tests.</title>
        <authorList>
            <person name="Hoffmann M."/>
            <person name="Allard M."/>
            <person name="Evans P."/>
            <person name="Brown E."/>
            <person name="Tallon L."/>
            <person name="Sadzewicz L."/>
            <person name="Sengamalay N."/>
            <person name="Ott S."/>
            <person name="Godinez A."/>
            <person name="Nagaraj S."/>
            <person name="Vavikolanu K."/>
            <person name="Aluvathingal J."/>
            <person name="Nadendla S."/>
            <person name="Sichtig H."/>
        </authorList>
    </citation>
    <scope>NUCLEOTIDE SEQUENCE [LARGE SCALE GENOMIC DNA]</scope>
    <source>
        <strain evidence="6">FDAARGOS_249</strain>
    </source>
</reference>
<evidence type="ECO:0000259" key="4">
    <source>
        <dbReference type="Pfam" id="PF10145"/>
    </source>
</evidence>
<proteinExistence type="predicted"/>
<feature type="coiled-coil region" evidence="2">
    <location>
        <begin position="785"/>
        <end position="865"/>
    </location>
</feature>
<comment type="caution">
    <text evidence="5">The sequence shown here is derived from an EMBL/GenBank/DDBJ whole genome shotgun (WGS) entry which is preliminary data.</text>
</comment>
<keyword evidence="2" id="KW-0175">Coiled coil</keyword>
<evidence type="ECO:0000256" key="3">
    <source>
        <dbReference type="SAM" id="MobiDB-lite"/>
    </source>
</evidence>
<name>A0A2J9PKJ2_9LACT</name>
<dbReference type="PANTHER" id="PTHR37813">
    <property type="entry name" value="FELS-2 PROPHAGE PROTEIN"/>
    <property type="match status" value="1"/>
</dbReference>
<keyword evidence="1" id="KW-1188">Viral release from host cell</keyword>
<dbReference type="InterPro" id="IPR010090">
    <property type="entry name" value="Phage_tape_meas"/>
</dbReference>
<protein>
    <submittedName>
        <fullName evidence="5">Phage tail tape measure protein</fullName>
    </submittedName>
</protein>
<dbReference type="Proteomes" id="UP000192813">
    <property type="component" value="Unassembled WGS sequence"/>
</dbReference>
<dbReference type="Gene3D" id="1.10.287.1490">
    <property type="match status" value="1"/>
</dbReference>
<feature type="compositionally biased region" description="Low complexity" evidence="3">
    <location>
        <begin position="1340"/>
        <end position="1360"/>
    </location>
</feature>
<dbReference type="Pfam" id="PF10145">
    <property type="entry name" value="PhageMin_Tail"/>
    <property type="match status" value="1"/>
</dbReference>
<dbReference type="NCBIfam" id="TIGR01760">
    <property type="entry name" value="tape_meas_TP901"/>
    <property type="match status" value="1"/>
</dbReference>
<feature type="compositionally biased region" description="Polar residues" evidence="3">
    <location>
        <begin position="1361"/>
        <end position="1371"/>
    </location>
</feature>
<feature type="coiled-coil region" evidence="2">
    <location>
        <begin position="142"/>
        <end position="190"/>
    </location>
</feature>
<evidence type="ECO:0000256" key="1">
    <source>
        <dbReference type="ARBA" id="ARBA00022612"/>
    </source>
</evidence>
<dbReference type="RefSeq" id="WP_083067612.1">
    <property type="nucleotide sequence ID" value="NZ_NBTM02000001.1"/>
</dbReference>
<dbReference type="EMBL" id="NBTM02000001">
    <property type="protein sequence ID" value="PNL90836.1"/>
    <property type="molecule type" value="Genomic_DNA"/>
</dbReference>
<accession>A0A2J9PKJ2</accession>
<evidence type="ECO:0000256" key="2">
    <source>
        <dbReference type="SAM" id="Coils"/>
    </source>
</evidence>
<feature type="compositionally biased region" description="Low complexity" evidence="3">
    <location>
        <begin position="1404"/>
        <end position="1419"/>
    </location>
</feature>
<feature type="domain" description="Phage tail tape measure protein" evidence="4">
    <location>
        <begin position="271"/>
        <end position="469"/>
    </location>
</feature>
<gene>
    <name evidence="5" type="ORF">A6J77_000560</name>
</gene>
<evidence type="ECO:0000313" key="5">
    <source>
        <dbReference type="EMBL" id="PNL90836.1"/>
    </source>
</evidence>
<sequence>MSELRRIGVRLMAEGVNQYKNDLRTAGQEARTMAQETRLAMAELGNNASATSKFQTELKSLERQYDVQARKLKSLESAQKDFSSNLKVTERNIKSTSDAFSKSKTTTDQLEKEYKELGNTMGWNATKTKEAKKAWQESKAETDALGNELSELEKTQANYNKELEKMPGKINSAKISMAEMSNQAQKLTEDYVNAGGRFADTADKMEKTGGKIKSVSSAIGSVGSKLTTSVTVPLVAMGAAAATVGIQFEKQMSRVGAVAGATGSELEAMTEQAKELGASTAFSASEAAQGMENLASAGFDASQIMATMPGVLDLAAVSGGDVALASEAAATAINAFGLEASDSTHIADVFARAAADTNAEVGDMAEAMKYAAPMANTLGLSIEDTAAAIGIMSDAGIKGSQAGTTLRGAFTRLAKPTKQASDAMAELGFNAFDANGKVKPMSQIVTELAGSMQGMTKEQQAQTMATIFGQEAMSGMMALVEAGGGKVDTLSRSLENSAGAADEMARAMQDNVAGTIEEMMGALETAGIEITEALAPAITAVAENVTELVNSFNELDDETQQTILKFLAFAAATGPVLSGIGKVGNGIGTLYTGGSKLVRMFGKWEAGAKLLGPATSSAGTALTTLAGGASTAAGASGVGGLATALVTTLPWALGIAAVAMGGYAAWKIWGEDAYKASQDTKDFGGVVGEVGREIITEFDEVNDQVSSAHSEMATNAEEGAQKAKEAYNGLAESVSEDLSKVGKESEEAFNKLPENVREVLKTVNEDYQTGLSTQQEIISGYQDNVNKIYDRASKERRELTDAEKRFIADTAEEMYRIEIENADMTAEEKINALKAYNLEYEDMSKERLSNLISEGENRRRETKKQYDEDLQALRQWGEEAGATNEEMLAAENQLKAKYKAEQLHEAAMMVEQQRALGIDEAQILENLRDSYGEYGISIADVNKEIASSQEKTASLFAVSTDEMSEAMRKANDSWNNMLFEHKIAELDTNAAETFEEIASTQEGWEQLEYYAKNADIDSNAKEFIGQAMATNMAWFDLEWEEKQALISSNVGEQAEAFLVNNGLWDNLDYKEQEAILNTNTSEELEQVLKDIGLWEQLDPTEKDAILTTTSGIAAQTYLDFLGIWDSIDPENKEAILHSNSGEAMEQALIDAGVWDQLDWETKLAIVMTNSGQKIKEALQDKEIWDGLEYETKMMLAQSNMDEETLALMTYHDLWNSTEFLDKLANIDTNAPDATQQVMDLIEQWTGSELEEKNGQVTVTEFGVKETQQNLSDYNREVGLMTETKFGKVQVESNVDQHTPSIQEWNEEMQILPPNKTSVMFAQQNASANSPAVERWNQAQNNAKSTSTSATTSTNAPTPTAQVNAWNTAQGGTHSTSTSARTSTNAPTPTSQVNAWNTAQGKTHSTNTSATTSTNASSNTGAVNDWTRSVNNAPSSKKSVFTTIYETVQKFIKGKATGDPSWGGGEVWLGDGGRREPYLTPSGQFGVSGNNWELHNLPKGTRIWPSRQAFRTSANNNPLLAQYLDALPKFAKGGRIDNAYDGYTGLVGEAGPEIFQIAQGKVSITPITSNQRSKVLESTGGSVDMTETNNLIMELIRAITGTEFVGVMNVDGREVGRAVFPFVENELAVNTKLREGGMRR</sequence>
<evidence type="ECO:0000313" key="6">
    <source>
        <dbReference type="Proteomes" id="UP000192813"/>
    </source>
</evidence>